<name>A0A2K9VHH2_9CAUD</name>
<keyword evidence="3" id="KW-1185">Reference proteome</keyword>
<gene>
    <name evidence="2" type="ORF">PsPhBjorn_gp15</name>
</gene>
<evidence type="ECO:0000256" key="1">
    <source>
        <dbReference type="SAM" id="MobiDB-lite"/>
    </source>
</evidence>
<proteinExistence type="predicted"/>
<dbReference type="Proteomes" id="UP000240564">
    <property type="component" value="Segment"/>
</dbReference>
<organism evidence="2 3">
    <name type="scientific">Pseudomonas phage Bjorn</name>
    <dbReference type="NCBI Taxonomy" id="2079288"/>
    <lineage>
        <taxon>Viruses</taxon>
        <taxon>Duplodnaviria</taxon>
        <taxon>Heunggongvirae</taxon>
        <taxon>Uroviricota</taxon>
        <taxon>Caudoviricetes</taxon>
        <taxon>Bjornvirus</taxon>
        <taxon>Bjornvirus bjorn</taxon>
    </lineage>
</organism>
<sequence>MKKHTLAVSARNEFRRFPNRGPGGALVEDGPSFHPNKKAKVRTTVTHRQGPNVRIRQGTDRGGYYWTRLRDGLIVGGFGATGAPAAKPGK</sequence>
<evidence type="ECO:0000313" key="2">
    <source>
        <dbReference type="EMBL" id="AUV61801.1"/>
    </source>
</evidence>
<protein>
    <submittedName>
        <fullName evidence="2">Uncharacterized protein</fullName>
    </submittedName>
</protein>
<evidence type="ECO:0000313" key="3">
    <source>
        <dbReference type="Proteomes" id="UP000240564"/>
    </source>
</evidence>
<reference evidence="2 3" key="1">
    <citation type="submission" date="2018-01" db="EMBL/GenBank/DDBJ databases">
        <title>Pseudomonas phages infecting Pseudomonas sp. isolated from Prunus avium.</title>
        <authorList>
            <person name="Colberg O."/>
            <person name="Byth Carstens A."/>
        </authorList>
    </citation>
    <scope>NUCLEOTIDE SEQUENCE [LARGE SCALE GENOMIC DNA]</scope>
</reference>
<feature type="region of interest" description="Disordered" evidence="1">
    <location>
        <begin position="15"/>
        <end position="47"/>
    </location>
</feature>
<accession>A0A2K9VHH2</accession>
<dbReference type="EMBL" id="MG775259">
    <property type="protein sequence ID" value="AUV61801.1"/>
    <property type="molecule type" value="Genomic_DNA"/>
</dbReference>